<feature type="region of interest" description="Disordered" evidence="1">
    <location>
        <begin position="301"/>
        <end position="348"/>
    </location>
</feature>
<dbReference type="AlphaFoldDB" id="A0A9W8JC96"/>
<evidence type="ECO:0000313" key="2">
    <source>
        <dbReference type="EMBL" id="KAJ2931399.1"/>
    </source>
</evidence>
<evidence type="ECO:0000256" key="1">
    <source>
        <dbReference type="SAM" id="MobiDB-lite"/>
    </source>
</evidence>
<feature type="non-terminal residue" evidence="2">
    <location>
        <position position="1"/>
    </location>
</feature>
<proteinExistence type="predicted"/>
<evidence type="ECO:0000313" key="3">
    <source>
        <dbReference type="Proteomes" id="UP001140091"/>
    </source>
</evidence>
<name>A0A9W8JC96_9AGAR</name>
<protein>
    <submittedName>
        <fullName evidence="2">Uncharacterized protein</fullName>
    </submittedName>
</protein>
<feature type="compositionally biased region" description="Pro residues" evidence="1">
    <location>
        <begin position="310"/>
        <end position="319"/>
    </location>
</feature>
<sequence length="433" mass="47242">MPLNIATRVAVGIHHHLVIDRALGRHHRAEGPLCPPTGDHERRYRDVGPTHLREGTPALPDVRRISADTALARLVQEGGGPGRHPQGVARAAQALDVQQSLVPPIPPENTSPSDGKEENAEASSVSADTSQAHKAEAVDETRVKQEEQMEVEEGHVADIKVEPSPMEILPDAQPPPAIPDLKKSRSPSPQPPTPTAVPIKVHEEDTKPAFAPIQSSRPPVEDERPQNLPKPAAPPFAHKTDSSLKPQVLKPTHGYSSPAHLAHPTKESSYSPRPPFKMEEKLGQDYSKLTASPVIPAAAPEISSSASHSPKPPFAPPQQPERAHSGDYMSKPPGWMAPQHRTEPLSKRDTIYSDKDILGLTAAWQQRMLLEREDWTLSHQAFQHAYELELAMVDLQAAQARRKTAEIMLDKAKNGNLGIDSPLEFGEADDVMT</sequence>
<feature type="region of interest" description="Disordered" evidence="1">
    <location>
        <begin position="101"/>
        <end position="284"/>
    </location>
</feature>
<feature type="compositionally biased region" description="Polar residues" evidence="1">
    <location>
        <begin position="121"/>
        <end position="130"/>
    </location>
</feature>
<dbReference type="EMBL" id="JANBPK010000808">
    <property type="protein sequence ID" value="KAJ2931399.1"/>
    <property type="molecule type" value="Genomic_DNA"/>
</dbReference>
<gene>
    <name evidence="2" type="ORF">H1R20_g5685</name>
</gene>
<accession>A0A9W8JC96</accession>
<comment type="caution">
    <text evidence="2">The sequence shown here is derived from an EMBL/GenBank/DDBJ whole genome shotgun (WGS) entry which is preliminary data.</text>
</comment>
<dbReference type="Proteomes" id="UP001140091">
    <property type="component" value="Unassembled WGS sequence"/>
</dbReference>
<organism evidence="2 3">
    <name type="scientific">Candolleomyces eurysporus</name>
    <dbReference type="NCBI Taxonomy" id="2828524"/>
    <lineage>
        <taxon>Eukaryota</taxon>
        <taxon>Fungi</taxon>
        <taxon>Dikarya</taxon>
        <taxon>Basidiomycota</taxon>
        <taxon>Agaricomycotina</taxon>
        <taxon>Agaricomycetes</taxon>
        <taxon>Agaricomycetidae</taxon>
        <taxon>Agaricales</taxon>
        <taxon>Agaricineae</taxon>
        <taxon>Psathyrellaceae</taxon>
        <taxon>Candolleomyces</taxon>
    </lineage>
</organism>
<keyword evidence="3" id="KW-1185">Reference proteome</keyword>
<feature type="compositionally biased region" description="Basic and acidic residues" evidence="1">
    <location>
        <begin position="131"/>
        <end position="161"/>
    </location>
</feature>
<reference evidence="2" key="1">
    <citation type="submission" date="2022-06" db="EMBL/GenBank/DDBJ databases">
        <title>Genome Sequence of Candolleomyces eurysporus.</title>
        <authorList>
            <person name="Buettner E."/>
        </authorList>
    </citation>
    <scope>NUCLEOTIDE SEQUENCE</scope>
    <source>
        <strain evidence="2">VTCC 930004</strain>
    </source>
</reference>
<dbReference type="OrthoDB" id="3269397at2759"/>